<gene>
    <name evidence="4" type="ORF">DESAM_22586</name>
</gene>
<dbReference type="Gene3D" id="1.10.357.10">
    <property type="entry name" value="Tetracycline Repressor, domain 2"/>
    <property type="match status" value="1"/>
</dbReference>
<dbReference type="Pfam" id="PF00440">
    <property type="entry name" value="TetR_N"/>
    <property type="match status" value="1"/>
</dbReference>
<dbReference type="PRINTS" id="PR00455">
    <property type="entry name" value="HTHTETR"/>
</dbReference>
<dbReference type="InterPro" id="IPR050624">
    <property type="entry name" value="HTH-type_Tx_Regulator"/>
</dbReference>
<dbReference type="RefSeq" id="WP_015337451.1">
    <property type="nucleotide sequence ID" value="NC_020055.1"/>
</dbReference>
<dbReference type="EMBL" id="FO203522">
    <property type="protein sequence ID" value="CCO24853.1"/>
    <property type="molecule type" value="Genomic_DNA"/>
</dbReference>
<evidence type="ECO:0000256" key="1">
    <source>
        <dbReference type="ARBA" id="ARBA00023125"/>
    </source>
</evidence>
<evidence type="ECO:0000256" key="2">
    <source>
        <dbReference type="PROSITE-ProRule" id="PRU00335"/>
    </source>
</evidence>
<dbReference type="SUPFAM" id="SSF46689">
    <property type="entry name" value="Homeodomain-like"/>
    <property type="match status" value="1"/>
</dbReference>
<dbReference type="PATRIC" id="fig|1121451.3.peg.2797"/>
<dbReference type="Proteomes" id="UP000010808">
    <property type="component" value="Chromosome"/>
</dbReference>
<dbReference type="PROSITE" id="PS50977">
    <property type="entry name" value="HTH_TETR_2"/>
    <property type="match status" value="1"/>
</dbReference>
<evidence type="ECO:0000313" key="5">
    <source>
        <dbReference type="Proteomes" id="UP000010808"/>
    </source>
</evidence>
<feature type="domain" description="HTH tetR-type" evidence="3">
    <location>
        <begin position="12"/>
        <end position="72"/>
    </location>
</feature>
<evidence type="ECO:0000259" key="3">
    <source>
        <dbReference type="PROSITE" id="PS50977"/>
    </source>
</evidence>
<dbReference type="PANTHER" id="PTHR43479">
    <property type="entry name" value="ACREF/ENVCD OPERON REPRESSOR-RELATED"/>
    <property type="match status" value="1"/>
</dbReference>
<dbReference type="PANTHER" id="PTHR43479:SF11">
    <property type="entry name" value="ACREF_ENVCD OPERON REPRESSOR-RELATED"/>
    <property type="match status" value="1"/>
</dbReference>
<dbReference type="InterPro" id="IPR009057">
    <property type="entry name" value="Homeodomain-like_sf"/>
</dbReference>
<protein>
    <submittedName>
        <fullName evidence="4">Transcriptional regulator, TetR family</fullName>
    </submittedName>
</protein>
<name>L0RDL0_9BACT</name>
<dbReference type="GO" id="GO:0003677">
    <property type="term" value="F:DNA binding"/>
    <property type="evidence" value="ECO:0007669"/>
    <property type="project" value="UniProtKB-UniRule"/>
</dbReference>
<organism evidence="4 5">
    <name type="scientific">Maridesulfovibrio hydrothermalis AM13 = DSM 14728</name>
    <dbReference type="NCBI Taxonomy" id="1121451"/>
    <lineage>
        <taxon>Bacteria</taxon>
        <taxon>Pseudomonadati</taxon>
        <taxon>Thermodesulfobacteriota</taxon>
        <taxon>Desulfovibrionia</taxon>
        <taxon>Desulfovibrionales</taxon>
        <taxon>Desulfovibrionaceae</taxon>
        <taxon>Maridesulfovibrio</taxon>
    </lineage>
</organism>
<dbReference type="eggNOG" id="COG1309">
    <property type="taxonomic scope" value="Bacteria"/>
</dbReference>
<keyword evidence="1 2" id="KW-0238">DNA-binding</keyword>
<accession>L0RDL0</accession>
<dbReference type="STRING" id="1121451.DESAM_22586"/>
<reference evidence="4 5" key="1">
    <citation type="submission" date="2012-10" db="EMBL/GenBank/DDBJ databases">
        <authorList>
            <person name="Genoscope - CEA"/>
        </authorList>
    </citation>
    <scope>NUCLEOTIDE SEQUENCE [LARGE SCALE GENOMIC DNA]</scope>
    <source>
        <strain evidence="5">AM13 / DSM 14728</strain>
    </source>
</reference>
<feature type="DNA-binding region" description="H-T-H motif" evidence="2">
    <location>
        <begin position="35"/>
        <end position="54"/>
    </location>
</feature>
<dbReference type="AlphaFoldDB" id="L0RDL0"/>
<sequence length="190" mass="21912">MEKVKGKKVNIRHSADDLLDAGLNLLAAESIARLTIDGLCKRLGVTKGSFYHHFKNRADYLERMLEHWVQVWTIGRMKEFESNGSAQERYKKMIDVAVNYSMDVEISIRAWAQRDSLARKYLQKVDSIRMDYLCSIFEEICGDSKRAKLLSKIDYMLFVGSRMISPPIMGEEGREIINLLLDEVYNIPAD</sequence>
<keyword evidence="5" id="KW-1185">Reference proteome</keyword>
<evidence type="ECO:0000313" key="4">
    <source>
        <dbReference type="EMBL" id="CCO24853.1"/>
    </source>
</evidence>
<dbReference type="HOGENOM" id="CLU_095332_1_0_7"/>
<proteinExistence type="predicted"/>
<dbReference type="InterPro" id="IPR001647">
    <property type="entry name" value="HTH_TetR"/>
</dbReference>
<dbReference type="KEGG" id="dhy:DESAM_22586"/>